<accession>A0ABR1D4I4</accession>
<name>A0ABR1D4I4_NECAM</name>
<evidence type="ECO:0000313" key="3">
    <source>
        <dbReference type="Proteomes" id="UP001303046"/>
    </source>
</evidence>
<keyword evidence="3" id="KW-1185">Reference proteome</keyword>
<proteinExistence type="predicted"/>
<reference evidence="2 3" key="1">
    <citation type="submission" date="2023-08" db="EMBL/GenBank/DDBJ databases">
        <title>A Necator americanus chromosomal reference genome.</title>
        <authorList>
            <person name="Ilik V."/>
            <person name="Petrzelkova K.J."/>
            <person name="Pardy F."/>
            <person name="Fuh T."/>
            <person name="Niatou-Singa F.S."/>
            <person name="Gouil Q."/>
            <person name="Baker L."/>
            <person name="Ritchie M.E."/>
            <person name="Jex A.R."/>
            <person name="Gazzola D."/>
            <person name="Li H."/>
            <person name="Toshio Fujiwara R."/>
            <person name="Zhan B."/>
            <person name="Aroian R.V."/>
            <person name="Pafco B."/>
            <person name="Schwarz E.M."/>
        </authorList>
    </citation>
    <scope>NUCLEOTIDE SEQUENCE [LARGE SCALE GENOMIC DNA]</scope>
    <source>
        <strain evidence="2 3">Aroian</strain>
        <tissue evidence="2">Whole animal</tissue>
    </source>
</reference>
<protein>
    <submittedName>
        <fullName evidence="2">Uncharacterized protein</fullName>
    </submittedName>
</protein>
<evidence type="ECO:0000313" key="2">
    <source>
        <dbReference type="EMBL" id="KAK6745446.1"/>
    </source>
</evidence>
<feature type="region of interest" description="Disordered" evidence="1">
    <location>
        <begin position="65"/>
        <end position="110"/>
    </location>
</feature>
<feature type="region of interest" description="Disordered" evidence="1">
    <location>
        <begin position="291"/>
        <end position="316"/>
    </location>
</feature>
<gene>
    <name evidence="2" type="primary">Necator_chrIII.g12664</name>
    <name evidence="2" type="ORF">RB195_011897</name>
</gene>
<evidence type="ECO:0000256" key="1">
    <source>
        <dbReference type="SAM" id="MobiDB-lite"/>
    </source>
</evidence>
<feature type="compositionally biased region" description="Polar residues" evidence="1">
    <location>
        <begin position="81"/>
        <end position="98"/>
    </location>
</feature>
<dbReference type="EMBL" id="JAVFWL010000003">
    <property type="protein sequence ID" value="KAK6745446.1"/>
    <property type="molecule type" value="Genomic_DNA"/>
</dbReference>
<dbReference type="Proteomes" id="UP001303046">
    <property type="component" value="Unassembled WGS sequence"/>
</dbReference>
<sequence length="458" mass="51763">MVTYVLLEAETHSILMDLIQYSTIKSMKFTVATELRKLFPCNCTESMEKAHMVAEMSSSADDSVSASNYAAKPESAANPPMSVSASSLIEESAPSTNAIKREGDDDTSDVWRNESALFPTKNRDFPSSDTIIEERVIQLETTVEKLGTRVLDLERAFRAGSLTKSQFGRKEVTSSQQYVFKSPGPRFNDLDLVAEYSSWRTFVPDLLYMNEERKMSSFIKHIYSRVVSNENDKLLLTTRSGGRDNGLLRVPNELRVVLRDFVVDVCDPPDRLALGAAVLKCMKTVADNVRRQTNTDPNHDQDDTMAASNPSSCRKRKIPTQLTGTYQSPTVERVQPDEGIGLYNAPDVDENGLEASFDYKLLAREEGEDENSNRSRLDVLLEQTRHKLEEVQGSKRETRRRCAACYRTMSRNYGATVARARSRMVNTRCSKCKVHYCLGCFQNEHKECQSLYTRLKLE</sequence>
<organism evidence="2 3">
    <name type="scientific">Necator americanus</name>
    <name type="common">Human hookworm</name>
    <dbReference type="NCBI Taxonomy" id="51031"/>
    <lineage>
        <taxon>Eukaryota</taxon>
        <taxon>Metazoa</taxon>
        <taxon>Ecdysozoa</taxon>
        <taxon>Nematoda</taxon>
        <taxon>Chromadorea</taxon>
        <taxon>Rhabditida</taxon>
        <taxon>Rhabditina</taxon>
        <taxon>Rhabditomorpha</taxon>
        <taxon>Strongyloidea</taxon>
        <taxon>Ancylostomatidae</taxon>
        <taxon>Bunostominae</taxon>
        <taxon>Necator</taxon>
    </lineage>
</organism>
<comment type="caution">
    <text evidence="2">The sequence shown here is derived from an EMBL/GenBank/DDBJ whole genome shotgun (WGS) entry which is preliminary data.</text>
</comment>